<accession>A0A1S8MT00</accession>
<proteinExistence type="predicted"/>
<dbReference type="Proteomes" id="UP000191154">
    <property type="component" value="Unassembled WGS sequence"/>
</dbReference>
<comment type="caution">
    <text evidence="1">The sequence shown here is derived from an EMBL/GenBank/DDBJ whole genome shotgun (WGS) entry which is preliminary data.</text>
</comment>
<name>A0A1S8MT00_CLOSA</name>
<gene>
    <name evidence="1" type="ORF">CLOSAC_38450</name>
</gene>
<dbReference type="AlphaFoldDB" id="A0A1S8MT00"/>
<organism evidence="1 2">
    <name type="scientific">Clostridium saccharobutylicum</name>
    <dbReference type="NCBI Taxonomy" id="169679"/>
    <lineage>
        <taxon>Bacteria</taxon>
        <taxon>Bacillati</taxon>
        <taxon>Bacillota</taxon>
        <taxon>Clostridia</taxon>
        <taxon>Eubacteriales</taxon>
        <taxon>Clostridiaceae</taxon>
        <taxon>Clostridium</taxon>
    </lineage>
</organism>
<protein>
    <submittedName>
        <fullName evidence="1">Uncharacterized protein</fullName>
    </submittedName>
</protein>
<dbReference type="EMBL" id="LZYZ01000008">
    <property type="protein sequence ID" value="OOM07316.1"/>
    <property type="molecule type" value="Genomic_DNA"/>
</dbReference>
<dbReference type="RefSeq" id="WP_077866869.1">
    <property type="nucleotide sequence ID" value="NZ_LZYZ01000008.1"/>
</dbReference>
<evidence type="ECO:0000313" key="1">
    <source>
        <dbReference type="EMBL" id="OOM07316.1"/>
    </source>
</evidence>
<reference evidence="1 2" key="1">
    <citation type="submission" date="2016-05" db="EMBL/GenBank/DDBJ databases">
        <title>Microbial solvent formation.</title>
        <authorList>
            <person name="Poehlein A."/>
            <person name="Montoya Solano J.D."/>
            <person name="Flitsch S."/>
            <person name="Krabben P."/>
            <person name="Duerre P."/>
            <person name="Daniel R."/>
        </authorList>
    </citation>
    <scope>NUCLEOTIDE SEQUENCE [LARGE SCALE GENOMIC DNA]</scope>
    <source>
        <strain evidence="1 2">L1-8</strain>
    </source>
</reference>
<sequence>MSNKCPFWSTQKQTVKCYGECPMLSGELVQEQEGEQCIFCECTGTSLNNINFNARKSQEYSFFNFSIYDDEKKTNINY</sequence>
<evidence type="ECO:0000313" key="2">
    <source>
        <dbReference type="Proteomes" id="UP000191154"/>
    </source>
</evidence>